<keyword evidence="8" id="KW-1185">Reference proteome</keyword>
<dbReference type="EMBL" id="CM000644">
    <property type="protein sequence ID" value="EED90530.1"/>
    <property type="molecule type" value="Genomic_DNA"/>
</dbReference>
<dbReference type="InterPro" id="IPR000232">
    <property type="entry name" value="HSF_DNA-bd"/>
</dbReference>
<dbReference type="KEGG" id="tps:THAPSDRAFT_7343"/>
<feature type="compositionally biased region" description="Basic residues" evidence="5">
    <location>
        <begin position="154"/>
        <end position="163"/>
    </location>
</feature>
<dbReference type="Gene3D" id="1.10.10.10">
    <property type="entry name" value="Winged helix-like DNA-binding domain superfamily/Winged helix DNA-binding domain"/>
    <property type="match status" value="1"/>
</dbReference>
<comment type="similarity">
    <text evidence="4">Belongs to the HSF family.</text>
</comment>
<feature type="domain" description="HSF-type DNA-binding" evidence="6">
    <location>
        <begin position="44"/>
        <end position="144"/>
    </location>
</feature>
<protein>
    <recommendedName>
        <fullName evidence="6">HSF-type DNA-binding domain-containing protein</fullName>
    </recommendedName>
</protein>
<evidence type="ECO:0000256" key="5">
    <source>
        <dbReference type="SAM" id="MobiDB-lite"/>
    </source>
</evidence>
<sequence>MALEGPSQSQVPNTVNTNTDAFAMDIASFDVKKGESEKSHSHRKHQHFPFKLYDMLEYSSNSSEFSSVASWNPDGSFVIFDQDALMESVTPSFFKQTKYRSFTRQLNLWGFRRCLERSKLSISVWMHPLFVRGDLDALSKIERSETKSTVTSSRSHKKTRKTKAISSDAPPSLTLQTLSLSSLTATTTFDHRRIHSVPSPIRARYTIVEEACRFGSAIKESRPLQYIDWNPIQKASFSLETKIVPVVPGVDRAAFQHQHPPRFQVVNHTVTNSFCHPHAQPQHLHMSLLMPPPLLVYSHDYQQHNITSMRESTVVTFSSNSEAPTLSDTNTNAMQIQSPCASELSEQYNNSDSHSDHEQVDEIQAFLQGVFERDDDNQDKIAYPY</sequence>
<reference evidence="7 8" key="2">
    <citation type="journal article" date="2008" name="Nature">
        <title>The Phaeodactylum genome reveals the evolutionary history of diatom genomes.</title>
        <authorList>
            <person name="Bowler C."/>
            <person name="Allen A.E."/>
            <person name="Badger J.H."/>
            <person name="Grimwood J."/>
            <person name="Jabbari K."/>
            <person name="Kuo A."/>
            <person name="Maheswari U."/>
            <person name="Martens C."/>
            <person name="Maumus F."/>
            <person name="Otillar R.P."/>
            <person name="Rayko E."/>
            <person name="Salamov A."/>
            <person name="Vandepoele K."/>
            <person name="Beszteri B."/>
            <person name="Gruber A."/>
            <person name="Heijde M."/>
            <person name="Katinka M."/>
            <person name="Mock T."/>
            <person name="Valentin K."/>
            <person name="Verret F."/>
            <person name="Berges J.A."/>
            <person name="Brownlee C."/>
            <person name="Cadoret J.P."/>
            <person name="Chiovitti A."/>
            <person name="Choi C.J."/>
            <person name="Coesel S."/>
            <person name="De Martino A."/>
            <person name="Detter J.C."/>
            <person name="Durkin C."/>
            <person name="Falciatore A."/>
            <person name="Fournet J."/>
            <person name="Haruta M."/>
            <person name="Huysman M.J."/>
            <person name="Jenkins B.D."/>
            <person name="Jiroutova K."/>
            <person name="Jorgensen R.E."/>
            <person name="Joubert Y."/>
            <person name="Kaplan A."/>
            <person name="Kroger N."/>
            <person name="Kroth P.G."/>
            <person name="La Roche J."/>
            <person name="Lindquist E."/>
            <person name="Lommer M."/>
            <person name="Martin-Jezequel V."/>
            <person name="Lopez P.J."/>
            <person name="Lucas S."/>
            <person name="Mangogna M."/>
            <person name="McGinnis K."/>
            <person name="Medlin L.K."/>
            <person name="Montsant A."/>
            <person name="Oudot-Le Secq M.P."/>
            <person name="Napoli C."/>
            <person name="Obornik M."/>
            <person name="Parker M.S."/>
            <person name="Petit J.L."/>
            <person name="Porcel B.M."/>
            <person name="Poulsen N."/>
            <person name="Robison M."/>
            <person name="Rychlewski L."/>
            <person name="Rynearson T.A."/>
            <person name="Schmutz J."/>
            <person name="Shapiro H."/>
            <person name="Siaut M."/>
            <person name="Stanley M."/>
            <person name="Sussman M.R."/>
            <person name="Taylor A.R."/>
            <person name="Vardi A."/>
            <person name="von Dassow P."/>
            <person name="Vyverman W."/>
            <person name="Willis A."/>
            <person name="Wyrwicz L.S."/>
            <person name="Rokhsar D.S."/>
            <person name="Weissenbach J."/>
            <person name="Armbrust E.V."/>
            <person name="Green B.R."/>
            <person name="Van de Peer Y."/>
            <person name="Grigoriev I.V."/>
        </authorList>
    </citation>
    <scope>NUCLEOTIDE SEQUENCE [LARGE SCALE GENOMIC DNA]</scope>
    <source>
        <strain evidence="7 8">CCMP1335</strain>
    </source>
</reference>
<dbReference type="SUPFAM" id="SSF46785">
    <property type="entry name" value="Winged helix' DNA-binding domain"/>
    <property type="match status" value="1"/>
</dbReference>
<dbReference type="RefSeq" id="XP_002291679.1">
    <property type="nucleotide sequence ID" value="XM_002291643.1"/>
</dbReference>
<reference evidence="7 8" key="1">
    <citation type="journal article" date="2004" name="Science">
        <title>The genome of the diatom Thalassiosira pseudonana: ecology, evolution, and metabolism.</title>
        <authorList>
            <person name="Armbrust E.V."/>
            <person name="Berges J.A."/>
            <person name="Bowler C."/>
            <person name="Green B.R."/>
            <person name="Martinez D."/>
            <person name="Putnam N.H."/>
            <person name="Zhou S."/>
            <person name="Allen A.E."/>
            <person name="Apt K.E."/>
            <person name="Bechner M."/>
            <person name="Brzezinski M.A."/>
            <person name="Chaal B.K."/>
            <person name="Chiovitti A."/>
            <person name="Davis A.K."/>
            <person name="Demarest M.S."/>
            <person name="Detter J.C."/>
            <person name="Glavina T."/>
            <person name="Goodstein D."/>
            <person name="Hadi M.Z."/>
            <person name="Hellsten U."/>
            <person name="Hildebrand M."/>
            <person name="Jenkins B.D."/>
            <person name="Jurka J."/>
            <person name="Kapitonov V.V."/>
            <person name="Kroger N."/>
            <person name="Lau W.W."/>
            <person name="Lane T.W."/>
            <person name="Larimer F.W."/>
            <person name="Lippmeier J.C."/>
            <person name="Lucas S."/>
            <person name="Medina M."/>
            <person name="Montsant A."/>
            <person name="Obornik M."/>
            <person name="Parker M.S."/>
            <person name="Palenik B."/>
            <person name="Pazour G.J."/>
            <person name="Richardson P.M."/>
            <person name="Rynearson T.A."/>
            <person name="Saito M.A."/>
            <person name="Schwartz D.C."/>
            <person name="Thamatrakoln K."/>
            <person name="Valentin K."/>
            <person name="Vardi A."/>
            <person name="Wilkerson F.P."/>
            <person name="Rokhsar D.S."/>
        </authorList>
    </citation>
    <scope>NUCLEOTIDE SEQUENCE [LARGE SCALE GENOMIC DNA]</scope>
    <source>
        <strain evidence="7 8">CCMP1335</strain>
    </source>
</reference>
<gene>
    <name evidence="7" type="ORF">THAPSDRAFT_7343</name>
</gene>
<evidence type="ECO:0000256" key="3">
    <source>
        <dbReference type="ARBA" id="ARBA00023242"/>
    </source>
</evidence>
<dbReference type="eggNOG" id="KOG0627">
    <property type="taxonomic scope" value="Eukaryota"/>
</dbReference>
<proteinExistence type="inferred from homology"/>
<dbReference type="GO" id="GO:0043565">
    <property type="term" value="F:sequence-specific DNA binding"/>
    <property type="evidence" value="ECO:0007669"/>
    <property type="project" value="InterPro"/>
</dbReference>
<dbReference type="PANTHER" id="PTHR10015">
    <property type="entry name" value="HEAT SHOCK TRANSCRIPTION FACTOR"/>
    <property type="match status" value="1"/>
</dbReference>
<comment type="subcellular location">
    <subcellularLocation>
        <location evidence="1">Nucleus</location>
    </subcellularLocation>
</comment>
<dbReference type="FunFam" id="1.10.10.10:FF:001001">
    <property type="entry name" value="Predicted protein"/>
    <property type="match status" value="1"/>
</dbReference>
<keyword evidence="2" id="KW-0238">DNA-binding</keyword>
<evidence type="ECO:0000259" key="6">
    <source>
        <dbReference type="SMART" id="SM00415"/>
    </source>
</evidence>
<feature type="region of interest" description="Disordered" evidence="5">
    <location>
        <begin position="146"/>
        <end position="170"/>
    </location>
</feature>
<evidence type="ECO:0000256" key="1">
    <source>
        <dbReference type="ARBA" id="ARBA00004123"/>
    </source>
</evidence>
<dbReference type="PaxDb" id="35128-Thaps7343"/>
<dbReference type="InterPro" id="IPR036388">
    <property type="entry name" value="WH-like_DNA-bd_sf"/>
</dbReference>
<organism evidence="7 8">
    <name type="scientific">Thalassiosira pseudonana</name>
    <name type="common">Marine diatom</name>
    <name type="synonym">Cyclotella nana</name>
    <dbReference type="NCBI Taxonomy" id="35128"/>
    <lineage>
        <taxon>Eukaryota</taxon>
        <taxon>Sar</taxon>
        <taxon>Stramenopiles</taxon>
        <taxon>Ochrophyta</taxon>
        <taxon>Bacillariophyta</taxon>
        <taxon>Coscinodiscophyceae</taxon>
        <taxon>Thalassiosirophycidae</taxon>
        <taxon>Thalassiosirales</taxon>
        <taxon>Thalassiosiraceae</taxon>
        <taxon>Thalassiosira</taxon>
    </lineage>
</organism>
<name>B8C6A0_THAPS</name>
<dbReference type="Proteomes" id="UP000001449">
    <property type="component" value="Chromosome 8"/>
</dbReference>
<accession>B8C6A0</accession>
<evidence type="ECO:0000256" key="4">
    <source>
        <dbReference type="RuleBase" id="RU004020"/>
    </source>
</evidence>
<dbReference type="PANTHER" id="PTHR10015:SF206">
    <property type="entry name" value="HSF-TYPE DNA-BINDING DOMAIN-CONTAINING PROTEIN"/>
    <property type="match status" value="1"/>
</dbReference>
<dbReference type="InParanoid" id="B8C6A0"/>
<dbReference type="Pfam" id="PF00447">
    <property type="entry name" value="HSF_DNA-bind"/>
    <property type="match status" value="1"/>
</dbReference>
<dbReference type="InterPro" id="IPR036390">
    <property type="entry name" value="WH_DNA-bd_sf"/>
</dbReference>
<evidence type="ECO:0000256" key="2">
    <source>
        <dbReference type="ARBA" id="ARBA00023125"/>
    </source>
</evidence>
<dbReference type="AlphaFoldDB" id="B8C6A0"/>
<keyword evidence="3" id="KW-0539">Nucleus</keyword>
<dbReference type="HOGENOM" id="CLU_761843_0_0_1"/>
<dbReference type="GeneID" id="7443423"/>
<evidence type="ECO:0000313" key="8">
    <source>
        <dbReference type="Proteomes" id="UP000001449"/>
    </source>
</evidence>
<dbReference type="GO" id="GO:0003700">
    <property type="term" value="F:DNA-binding transcription factor activity"/>
    <property type="evidence" value="ECO:0007669"/>
    <property type="project" value="InterPro"/>
</dbReference>
<dbReference type="GO" id="GO:0005634">
    <property type="term" value="C:nucleus"/>
    <property type="evidence" value="ECO:0007669"/>
    <property type="project" value="UniProtKB-SubCell"/>
</dbReference>
<dbReference type="SMART" id="SM00415">
    <property type="entry name" value="HSF"/>
    <property type="match status" value="1"/>
</dbReference>
<evidence type="ECO:0000313" key="7">
    <source>
        <dbReference type="EMBL" id="EED90530.1"/>
    </source>
</evidence>